<evidence type="ECO:0000256" key="6">
    <source>
        <dbReference type="ARBA" id="ARBA00023239"/>
    </source>
</evidence>
<dbReference type="InterPro" id="IPR017595">
    <property type="entry name" value="OHCU_decarboxylase-2"/>
</dbReference>
<organism evidence="8 9">
    <name type="scientific">Streptacidiphilus fuscans</name>
    <dbReference type="NCBI Taxonomy" id="2789292"/>
    <lineage>
        <taxon>Bacteria</taxon>
        <taxon>Bacillati</taxon>
        <taxon>Actinomycetota</taxon>
        <taxon>Actinomycetes</taxon>
        <taxon>Kitasatosporales</taxon>
        <taxon>Streptomycetaceae</taxon>
        <taxon>Streptacidiphilus</taxon>
    </lineage>
</organism>
<evidence type="ECO:0000256" key="3">
    <source>
        <dbReference type="ARBA" id="ARBA00012257"/>
    </source>
</evidence>
<accession>A0A931B360</accession>
<dbReference type="EMBL" id="JADPRT010000007">
    <property type="protein sequence ID" value="MBF9070244.1"/>
    <property type="molecule type" value="Genomic_DNA"/>
</dbReference>
<dbReference type="GO" id="GO:0051997">
    <property type="term" value="F:2-oxo-4-hydroxy-4-carboxy-5-ureidoimidazoline decarboxylase activity"/>
    <property type="evidence" value="ECO:0007669"/>
    <property type="project" value="UniProtKB-EC"/>
</dbReference>
<comment type="pathway">
    <text evidence="2">Purine metabolism; urate degradation; (S)-allantoin from urate: step 3/3.</text>
</comment>
<dbReference type="EC" id="4.1.1.97" evidence="3"/>
<protein>
    <recommendedName>
        <fullName evidence="3">2-oxo-4-hydroxy-4-carboxy-5-ureidoimidazoline decarboxylase</fullName>
        <ecNumber evidence="3">4.1.1.97</ecNumber>
    </recommendedName>
</protein>
<dbReference type="PANTHER" id="PTHR43466:SF1">
    <property type="entry name" value="2-OXO-4-HYDROXY-4-CARBOXY-5-UREIDOIMIDAZOLINE DECARBOXYLASE-RELATED"/>
    <property type="match status" value="1"/>
</dbReference>
<keyword evidence="6 8" id="KW-0456">Lyase</keyword>
<keyword evidence="9" id="KW-1185">Reference proteome</keyword>
<proteinExistence type="predicted"/>
<keyword evidence="5" id="KW-0210">Decarboxylase</keyword>
<dbReference type="NCBIfam" id="TIGR03180">
    <property type="entry name" value="UraD_2"/>
    <property type="match status" value="1"/>
</dbReference>
<evidence type="ECO:0000313" key="8">
    <source>
        <dbReference type="EMBL" id="MBF9070244.1"/>
    </source>
</evidence>
<dbReference type="SUPFAM" id="SSF158694">
    <property type="entry name" value="UraD-Like"/>
    <property type="match status" value="1"/>
</dbReference>
<dbReference type="PANTHER" id="PTHR43466">
    <property type="entry name" value="2-OXO-4-HYDROXY-4-CARBOXY-5-UREIDOIMIDAZOLINE DECARBOXYLASE-RELATED"/>
    <property type="match status" value="1"/>
</dbReference>
<name>A0A931B360_9ACTN</name>
<dbReference type="InterPro" id="IPR018020">
    <property type="entry name" value="OHCU_decarboxylase"/>
</dbReference>
<dbReference type="InterPro" id="IPR036778">
    <property type="entry name" value="OHCU_decarboxylase_sf"/>
</dbReference>
<reference evidence="8" key="1">
    <citation type="submission" date="2020-11" db="EMBL/GenBank/DDBJ databases">
        <title>Isolation and identification of active actinomycetes.</title>
        <authorList>
            <person name="Yu B."/>
        </authorList>
    </citation>
    <scope>NUCLEOTIDE SEQUENCE</scope>
    <source>
        <strain evidence="8">NEAU-YB345</strain>
    </source>
</reference>
<keyword evidence="4" id="KW-0659">Purine metabolism</keyword>
<evidence type="ECO:0000256" key="1">
    <source>
        <dbReference type="ARBA" id="ARBA00001163"/>
    </source>
</evidence>
<sequence length="171" mass="18358">MTHPATPAPTSLDRVNAAEDGELDALLLEICSSPTWAKLVRLARPFRDRVAFHSANANAMAALGAADLHDAMAGHARIGTPKPGDATSEREQAGVQGAQQELLDSLAAANASYEEKFGHVFLICATGRTAETMLAALGERYPNNPDTEREIVRGELGKINDIRIDRLLDEN</sequence>
<dbReference type="Proteomes" id="UP000657385">
    <property type="component" value="Unassembled WGS sequence"/>
</dbReference>
<dbReference type="GO" id="GO:0006144">
    <property type="term" value="P:purine nucleobase metabolic process"/>
    <property type="evidence" value="ECO:0007669"/>
    <property type="project" value="UniProtKB-KW"/>
</dbReference>
<evidence type="ECO:0000256" key="5">
    <source>
        <dbReference type="ARBA" id="ARBA00022793"/>
    </source>
</evidence>
<comment type="caution">
    <text evidence="8">The sequence shown here is derived from an EMBL/GenBank/DDBJ whole genome shotgun (WGS) entry which is preliminary data.</text>
</comment>
<gene>
    <name evidence="8" type="primary">uraD</name>
    <name evidence="8" type="ORF">I2501_19645</name>
</gene>
<evidence type="ECO:0000256" key="2">
    <source>
        <dbReference type="ARBA" id="ARBA00004754"/>
    </source>
</evidence>
<evidence type="ECO:0000256" key="4">
    <source>
        <dbReference type="ARBA" id="ARBA00022631"/>
    </source>
</evidence>
<comment type="catalytic activity">
    <reaction evidence="1">
        <text>5-hydroxy-2-oxo-4-ureido-2,5-dihydro-1H-imidazole-5-carboxylate + H(+) = (S)-allantoin + CO2</text>
        <dbReference type="Rhea" id="RHEA:26301"/>
        <dbReference type="ChEBI" id="CHEBI:15378"/>
        <dbReference type="ChEBI" id="CHEBI:15678"/>
        <dbReference type="ChEBI" id="CHEBI:16526"/>
        <dbReference type="ChEBI" id="CHEBI:58639"/>
        <dbReference type="EC" id="4.1.1.97"/>
    </reaction>
</comment>
<dbReference type="AlphaFoldDB" id="A0A931B360"/>
<feature type="domain" description="Oxo-4-hydroxy-4-carboxy-5-ureidoimidazoline decarboxylase" evidence="7">
    <location>
        <begin position="16"/>
        <end position="164"/>
    </location>
</feature>
<dbReference type="RefSeq" id="WP_196195379.1">
    <property type="nucleotide sequence ID" value="NZ_JADPRT010000007.1"/>
</dbReference>
<dbReference type="NCBIfam" id="NF010372">
    <property type="entry name" value="PRK13798.1"/>
    <property type="match status" value="1"/>
</dbReference>
<dbReference type="Pfam" id="PF09349">
    <property type="entry name" value="OHCU_decarbox"/>
    <property type="match status" value="1"/>
</dbReference>
<dbReference type="Gene3D" id="1.10.3330.10">
    <property type="entry name" value="Oxo-4-hydroxy-4-carboxy-5-ureidoimidazoline decarboxylase"/>
    <property type="match status" value="1"/>
</dbReference>
<evidence type="ECO:0000313" key="9">
    <source>
        <dbReference type="Proteomes" id="UP000657385"/>
    </source>
</evidence>
<evidence type="ECO:0000259" key="7">
    <source>
        <dbReference type="Pfam" id="PF09349"/>
    </source>
</evidence>
<dbReference type="GO" id="GO:0019628">
    <property type="term" value="P:urate catabolic process"/>
    <property type="evidence" value="ECO:0007669"/>
    <property type="project" value="TreeGrafter"/>
</dbReference>